<dbReference type="InterPro" id="IPR012338">
    <property type="entry name" value="Beta-lactam/transpept-like"/>
</dbReference>
<keyword evidence="4" id="KW-0472">Membrane</keyword>
<evidence type="ECO:0000256" key="4">
    <source>
        <dbReference type="SAM" id="Phobius"/>
    </source>
</evidence>
<evidence type="ECO:0000256" key="1">
    <source>
        <dbReference type="ARBA" id="ARBA00006096"/>
    </source>
</evidence>
<dbReference type="Gene3D" id="3.40.710.10">
    <property type="entry name" value="DD-peptidase/beta-lactamase superfamily"/>
    <property type="match status" value="2"/>
</dbReference>
<sequence length="578" mass="59792">MQAVRRCGAVDWRLTAAFIGGVVFAVVLGLGFDGLTPNEPVGATDRARLEVGAAEQLSQSGTGPLSPDDLAIDDGADGTPGGGGDAPDDLLPGRQTRGRWTPAREAIDPRLQALLDREADGALDSVAKASGGKAGRSDCLVSFLAVDLESGAVVASRAPDRSMAPASNLKLVTTLSALHVLGPDWRFRTPVEAAGPLNAGVLGGDLVVRAGGDPLFRDGDPDYARGRLAQLAGSLAEAGLRRVDGALVLDLGSFAPVGPAPGWPTSSASWTGSYGYVAGLTANAGLVDIAFEALAGGRTQTTIAPSPTGLREESNVASTSQTVNDVQIGLYDSSGRLVLKGELGPPGRSFERDIRHPNPPALFAALFLRALADRGIDVRDGFREARGVAPGRELAALETPWIDLITPINQDSVNPVADAVFLAMGGATSGQWTREAARSAVAGALTDLGIDPRGLHQVGGSGLSRDNRISPRMVVELLRAALAQPPSVRQRFLDSLAVAGQSGTLEDRMGGTAASGRLRGKTGFIQGASALSGYVETLGGRQLVFSIVVEYPRLGGLNNSVWKPMHDSIGAHLAQWSP</sequence>
<dbReference type="GO" id="GO:0009002">
    <property type="term" value="F:serine-type D-Ala-D-Ala carboxypeptidase activity"/>
    <property type="evidence" value="ECO:0007669"/>
    <property type="project" value="UniProtKB-EC"/>
</dbReference>
<evidence type="ECO:0000313" key="5">
    <source>
        <dbReference type="EMBL" id="QDU67464.1"/>
    </source>
</evidence>
<keyword evidence="5" id="KW-0645">Protease</keyword>
<dbReference type="RefSeq" id="WP_145065674.1">
    <property type="nucleotide sequence ID" value="NZ_CP036287.1"/>
</dbReference>
<dbReference type="GO" id="GO:0006508">
    <property type="term" value="P:proteolysis"/>
    <property type="evidence" value="ECO:0007669"/>
    <property type="project" value="InterPro"/>
</dbReference>
<dbReference type="Gene3D" id="3.50.80.20">
    <property type="entry name" value="D-Ala-D-Ala carboxypeptidase C, peptidase S13"/>
    <property type="match status" value="1"/>
</dbReference>
<dbReference type="EMBL" id="CP036287">
    <property type="protein sequence ID" value="QDU67464.1"/>
    <property type="molecule type" value="Genomic_DNA"/>
</dbReference>
<dbReference type="PANTHER" id="PTHR30023">
    <property type="entry name" value="D-ALANYL-D-ALANINE CARBOXYPEPTIDASE"/>
    <property type="match status" value="1"/>
</dbReference>
<dbReference type="SUPFAM" id="SSF56601">
    <property type="entry name" value="beta-lactamase/transpeptidase-like"/>
    <property type="match status" value="1"/>
</dbReference>
<dbReference type="PRINTS" id="PR00922">
    <property type="entry name" value="DADACBPTASE3"/>
</dbReference>
<protein>
    <submittedName>
        <fullName evidence="5">D-alanyl-D-alanine carboxypeptidase DacC</fullName>
        <ecNumber evidence="5">3.4.16.4</ecNumber>
    </submittedName>
</protein>
<proteinExistence type="inferred from homology"/>
<accession>A0A518BKG0</accession>
<dbReference type="GO" id="GO:0000270">
    <property type="term" value="P:peptidoglycan metabolic process"/>
    <property type="evidence" value="ECO:0007669"/>
    <property type="project" value="TreeGrafter"/>
</dbReference>
<organism evidence="5 6">
    <name type="scientific">Engelhardtia mirabilis</name>
    <dbReference type="NCBI Taxonomy" id="2528011"/>
    <lineage>
        <taxon>Bacteria</taxon>
        <taxon>Pseudomonadati</taxon>
        <taxon>Planctomycetota</taxon>
        <taxon>Planctomycetia</taxon>
        <taxon>Planctomycetia incertae sedis</taxon>
        <taxon>Engelhardtia</taxon>
    </lineage>
</organism>
<keyword evidence="4" id="KW-1133">Transmembrane helix</keyword>
<dbReference type="EC" id="3.4.16.4" evidence="5"/>
<evidence type="ECO:0000256" key="2">
    <source>
        <dbReference type="ARBA" id="ARBA00022801"/>
    </source>
</evidence>
<evidence type="ECO:0000313" key="6">
    <source>
        <dbReference type="Proteomes" id="UP000316921"/>
    </source>
</evidence>
<keyword evidence="4" id="KW-0812">Transmembrane</keyword>
<name>A0A518BKG0_9BACT</name>
<dbReference type="Proteomes" id="UP000316921">
    <property type="component" value="Chromosome"/>
</dbReference>
<keyword evidence="5" id="KW-0121">Carboxypeptidase</keyword>
<dbReference type="Pfam" id="PF02113">
    <property type="entry name" value="Peptidase_S13"/>
    <property type="match status" value="1"/>
</dbReference>
<dbReference type="PANTHER" id="PTHR30023:SF0">
    <property type="entry name" value="PENICILLIN-SENSITIVE CARBOXYPEPTIDASE A"/>
    <property type="match status" value="1"/>
</dbReference>
<keyword evidence="2 5" id="KW-0378">Hydrolase</keyword>
<dbReference type="AlphaFoldDB" id="A0A518BKG0"/>
<dbReference type="InterPro" id="IPR000667">
    <property type="entry name" value="Peptidase_S13"/>
</dbReference>
<feature type="region of interest" description="Disordered" evidence="3">
    <location>
        <begin position="53"/>
        <end position="103"/>
    </location>
</feature>
<feature type="transmembrane region" description="Helical" evidence="4">
    <location>
        <begin position="12"/>
        <end position="32"/>
    </location>
</feature>
<evidence type="ECO:0000256" key="3">
    <source>
        <dbReference type="SAM" id="MobiDB-lite"/>
    </source>
</evidence>
<dbReference type="KEGG" id="pbap:Pla133_25470"/>
<reference evidence="5 6" key="1">
    <citation type="submission" date="2019-02" db="EMBL/GenBank/DDBJ databases">
        <title>Deep-cultivation of Planctomycetes and their phenomic and genomic characterization uncovers novel biology.</title>
        <authorList>
            <person name="Wiegand S."/>
            <person name="Jogler M."/>
            <person name="Boedeker C."/>
            <person name="Pinto D."/>
            <person name="Vollmers J."/>
            <person name="Rivas-Marin E."/>
            <person name="Kohn T."/>
            <person name="Peeters S.H."/>
            <person name="Heuer A."/>
            <person name="Rast P."/>
            <person name="Oberbeckmann S."/>
            <person name="Bunk B."/>
            <person name="Jeske O."/>
            <person name="Meyerdierks A."/>
            <person name="Storesund J.E."/>
            <person name="Kallscheuer N."/>
            <person name="Luecker S."/>
            <person name="Lage O.M."/>
            <person name="Pohl T."/>
            <person name="Merkel B.J."/>
            <person name="Hornburger P."/>
            <person name="Mueller R.-W."/>
            <person name="Bruemmer F."/>
            <person name="Labrenz M."/>
            <person name="Spormann A.M."/>
            <person name="Op den Camp H."/>
            <person name="Overmann J."/>
            <person name="Amann R."/>
            <person name="Jetten M.S.M."/>
            <person name="Mascher T."/>
            <person name="Medema M.H."/>
            <person name="Devos D.P."/>
            <person name="Kaster A.-K."/>
            <person name="Ovreas L."/>
            <person name="Rohde M."/>
            <person name="Galperin M.Y."/>
            <person name="Jogler C."/>
        </authorList>
    </citation>
    <scope>NUCLEOTIDE SEQUENCE [LARGE SCALE GENOMIC DNA]</scope>
    <source>
        <strain evidence="5 6">Pla133</strain>
    </source>
</reference>
<comment type="similarity">
    <text evidence="1">Belongs to the peptidase S13 family.</text>
</comment>
<keyword evidence="6" id="KW-1185">Reference proteome</keyword>
<gene>
    <name evidence="5" type="primary">dacC</name>
    <name evidence="5" type="ORF">Pla133_25470</name>
</gene>
<dbReference type="NCBIfam" id="TIGR00666">
    <property type="entry name" value="PBP4"/>
    <property type="match status" value="1"/>
</dbReference>